<evidence type="ECO:0000256" key="2">
    <source>
        <dbReference type="SAM" id="Phobius"/>
    </source>
</evidence>
<keyword evidence="2" id="KW-0472">Membrane</keyword>
<organism evidence="4 5">
    <name type="scientific">Durusdinium trenchii</name>
    <dbReference type="NCBI Taxonomy" id="1381693"/>
    <lineage>
        <taxon>Eukaryota</taxon>
        <taxon>Sar</taxon>
        <taxon>Alveolata</taxon>
        <taxon>Dinophyceae</taxon>
        <taxon>Suessiales</taxon>
        <taxon>Symbiodiniaceae</taxon>
        <taxon>Durusdinium</taxon>
    </lineage>
</organism>
<keyword evidence="2" id="KW-0812">Transmembrane</keyword>
<dbReference type="EMBL" id="CAXAMN010024011">
    <property type="protein sequence ID" value="CAK9083105.1"/>
    <property type="molecule type" value="Genomic_DNA"/>
</dbReference>
<evidence type="ECO:0000313" key="3">
    <source>
        <dbReference type="EMBL" id="CAK9083105.1"/>
    </source>
</evidence>
<feature type="transmembrane region" description="Helical" evidence="2">
    <location>
        <begin position="113"/>
        <end position="133"/>
    </location>
</feature>
<dbReference type="EMBL" id="CAXAMN010024012">
    <property type="protein sequence ID" value="CAK9083107.1"/>
    <property type="molecule type" value="Genomic_DNA"/>
</dbReference>
<reference evidence="4 5" key="1">
    <citation type="submission" date="2024-02" db="EMBL/GenBank/DDBJ databases">
        <authorList>
            <person name="Chen Y."/>
            <person name="Shah S."/>
            <person name="Dougan E. K."/>
            <person name="Thang M."/>
            <person name="Chan C."/>
        </authorList>
    </citation>
    <scope>NUCLEOTIDE SEQUENCE [LARGE SCALE GENOMIC DNA]</scope>
</reference>
<name>A0ABP0Q560_9DINO</name>
<feature type="region of interest" description="Disordered" evidence="1">
    <location>
        <begin position="196"/>
        <end position="220"/>
    </location>
</feature>
<protein>
    <submittedName>
        <fullName evidence="4">Uncharacterized protein</fullName>
    </submittedName>
</protein>
<gene>
    <name evidence="3" type="ORF">CCMP2556_LOCUS40552</name>
    <name evidence="4" type="ORF">CCMP2556_LOCUS40553</name>
</gene>
<feature type="transmembrane region" description="Helical" evidence="2">
    <location>
        <begin position="28"/>
        <end position="48"/>
    </location>
</feature>
<sequence>MLVCVQAVNIAAQIRCLEWGLSPLASQMVWRLLVVLAAIGVLVADFVWKASQWNVRNHDYEPLAVVSGGETDTEKGNTEQNVEHLLLRGPPQLLCIITTLWLLVLLYCETMTWQRLVASLPGYIFATYLALVVEWKQETKDGWNWEKWRDRNRHLTVIITMAILLFLWLMVPFIEMPWYLVSGDRCYSARLCSPLSNGKRRRRGRSPWHQDEDEDQTHQKGASPWFRCLPLLVSPSLGSVA</sequence>
<dbReference type="Proteomes" id="UP001642484">
    <property type="component" value="Unassembled WGS sequence"/>
</dbReference>
<evidence type="ECO:0000256" key="1">
    <source>
        <dbReference type="SAM" id="MobiDB-lite"/>
    </source>
</evidence>
<evidence type="ECO:0000313" key="5">
    <source>
        <dbReference type="Proteomes" id="UP001642484"/>
    </source>
</evidence>
<evidence type="ECO:0000313" key="4">
    <source>
        <dbReference type="EMBL" id="CAK9083107.1"/>
    </source>
</evidence>
<proteinExistence type="predicted"/>
<keyword evidence="5" id="KW-1185">Reference proteome</keyword>
<feature type="transmembrane region" description="Helical" evidence="2">
    <location>
        <begin position="85"/>
        <end position="107"/>
    </location>
</feature>
<accession>A0ABP0Q560</accession>
<comment type="caution">
    <text evidence="4">The sequence shown here is derived from an EMBL/GenBank/DDBJ whole genome shotgun (WGS) entry which is preliminary data.</text>
</comment>
<keyword evidence="2" id="KW-1133">Transmembrane helix</keyword>
<feature type="transmembrane region" description="Helical" evidence="2">
    <location>
        <begin position="154"/>
        <end position="174"/>
    </location>
</feature>